<protein>
    <submittedName>
        <fullName evidence="1">Uncharacterized protein</fullName>
    </submittedName>
</protein>
<dbReference type="EMBL" id="JALLKP010000003">
    <property type="protein sequence ID" value="KAK2195798.1"/>
    <property type="molecule type" value="Genomic_DNA"/>
</dbReference>
<keyword evidence="2" id="KW-1185">Reference proteome</keyword>
<gene>
    <name evidence="1" type="ORF">BdWA1_002392</name>
</gene>
<evidence type="ECO:0000313" key="1">
    <source>
        <dbReference type="EMBL" id="KAK2195798.1"/>
    </source>
</evidence>
<evidence type="ECO:0000313" key="2">
    <source>
        <dbReference type="Proteomes" id="UP001214638"/>
    </source>
</evidence>
<dbReference type="GeneID" id="94336690"/>
<proteinExistence type="predicted"/>
<accession>A0AAD9PJ50</accession>
<name>A0AAD9PJ50_9APIC</name>
<dbReference type="AlphaFoldDB" id="A0AAD9PJ50"/>
<dbReference type="RefSeq" id="XP_067802641.1">
    <property type="nucleotide sequence ID" value="XM_067947419.1"/>
</dbReference>
<dbReference type="KEGG" id="bdw:94336690"/>
<sequence>MAKCSRQNSDSKPYPLCGTSLCEILSTSLESRDALTYDPNEDIENVPMLYDFLGFIWTSLTDSSLYEEMSDSTNIMPFRHSQSVKEKIVDRIIVHFANLSSGVFTHLRDDLGDASLRNIVQGHLLTCMKITTYFLMSNKSFEAVTSNITAAILDVIEIFMMLVPACLELSTLLDFFTDFVKSLPHKSIVFFIEFVFAKSSFFRENFLALENNSSPKIVQTSGAKMIAMIKAFESNLKSACCDDAALLTFNLRVMLTSCLPISHLGVCNRQSLSKDWESISRIPNEEWTRLESILKKESYVGITDREIQIYEAVAAGSSHRISPIFDMQQIANKIKETKSTEGELVRSTSFKMYAHYCDVVNFVFSPESIIDMSVEAISNLSKGFKAICSHVTGLLERNNGEIGMHANVTIIAPTADCCDFLCNYSNLSFWIGIILSSIIAVEGLSTSHRRGAPEDTVISKLKEKPVQELNSIKDSLWRVAKSNSWLMSRTCALLEREKHWVSSSRLL</sequence>
<reference evidence="1" key="1">
    <citation type="journal article" date="2023" name="Nat. Microbiol.">
        <title>Babesia duncani multi-omics identifies virulence factors and drug targets.</title>
        <authorList>
            <person name="Singh P."/>
            <person name="Lonardi S."/>
            <person name="Liang Q."/>
            <person name="Vydyam P."/>
            <person name="Khabirova E."/>
            <person name="Fang T."/>
            <person name="Gihaz S."/>
            <person name="Thekkiniath J."/>
            <person name="Munshi M."/>
            <person name="Abel S."/>
            <person name="Ciampossin L."/>
            <person name="Batugedara G."/>
            <person name="Gupta M."/>
            <person name="Lu X.M."/>
            <person name="Lenz T."/>
            <person name="Chakravarty S."/>
            <person name="Cornillot E."/>
            <person name="Hu Y."/>
            <person name="Ma W."/>
            <person name="Gonzalez L.M."/>
            <person name="Sanchez S."/>
            <person name="Estrada K."/>
            <person name="Sanchez-Flores A."/>
            <person name="Montero E."/>
            <person name="Harb O.S."/>
            <person name="Le Roch K.G."/>
            <person name="Mamoun C.B."/>
        </authorList>
    </citation>
    <scope>NUCLEOTIDE SEQUENCE</scope>
    <source>
        <strain evidence="1">WA1</strain>
    </source>
</reference>
<comment type="caution">
    <text evidence="1">The sequence shown here is derived from an EMBL/GenBank/DDBJ whole genome shotgun (WGS) entry which is preliminary data.</text>
</comment>
<organism evidence="1 2">
    <name type="scientific">Babesia duncani</name>
    <dbReference type="NCBI Taxonomy" id="323732"/>
    <lineage>
        <taxon>Eukaryota</taxon>
        <taxon>Sar</taxon>
        <taxon>Alveolata</taxon>
        <taxon>Apicomplexa</taxon>
        <taxon>Aconoidasida</taxon>
        <taxon>Piroplasmida</taxon>
        <taxon>Babesiidae</taxon>
        <taxon>Babesia</taxon>
    </lineage>
</organism>
<dbReference type="Proteomes" id="UP001214638">
    <property type="component" value="Unassembled WGS sequence"/>
</dbReference>